<keyword evidence="4" id="KW-0489">Methyltransferase</keyword>
<evidence type="ECO:0000313" key="4">
    <source>
        <dbReference type="EMBL" id="KAF9793325.1"/>
    </source>
</evidence>
<dbReference type="InterPro" id="IPR029063">
    <property type="entry name" value="SAM-dependent_MTases_sf"/>
</dbReference>
<dbReference type="OrthoDB" id="3647at2759"/>
<reference evidence="4" key="1">
    <citation type="journal article" date="2020" name="Nat. Commun.">
        <title>Large-scale genome sequencing of mycorrhizal fungi provides insights into the early evolution of symbiotic traits.</title>
        <authorList>
            <person name="Miyauchi S."/>
            <person name="Kiss E."/>
            <person name="Kuo A."/>
            <person name="Drula E."/>
            <person name="Kohler A."/>
            <person name="Sanchez-Garcia M."/>
            <person name="Morin E."/>
            <person name="Andreopoulos B."/>
            <person name="Barry K.W."/>
            <person name="Bonito G."/>
            <person name="Buee M."/>
            <person name="Carver A."/>
            <person name="Chen C."/>
            <person name="Cichocki N."/>
            <person name="Clum A."/>
            <person name="Culley D."/>
            <person name="Crous P.W."/>
            <person name="Fauchery L."/>
            <person name="Girlanda M."/>
            <person name="Hayes R.D."/>
            <person name="Keri Z."/>
            <person name="LaButti K."/>
            <person name="Lipzen A."/>
            <person name="Lombard V."/>
            <person name="Magnuson J."/>
            <person name="Maillard F."/>
            <person name="Murat C."/>
            <person name="Nolan M."/>
            <person name="Ohm R.A."/>
            <person name="Pangilinan J."/>
            <person name="Pereira M.F."/>
            <person name="Perotto S."/>
            <person name="Peter M."/>
            <person name="Pfister S."/>
            <person name="Riley R."/>
            <person name="Sitrit Y."/>
            <person name="Stielow J.B."/>
            <person name="Szollosi G."/>
            <person name="Zifcakova L."/>
            <person name="Stursova M."/>
            <person name="Spatafora J.W."/>
            <person name="Tedersoo L."/>
            <person name="Vaario L.M."/>
            <person name="Yamada A."/>
            <person name="Yan M."/>
            <person name="Wang P."/>
            <person name="Xu J."/>
            <person name="Bruns T."/>
            <person name="Baldrian P."/>
            <person name="Vilgalys R."/>
            <person name="Dunand C."/>
            <person name="Henrissat B."/>
            <person name="Grigoriev I.V."/>
            <person name="Hibbett D."/>
            <person name="Nagy L.G."/>
            <person name="Martin F.M."/>
        </authorList>
    </citation>
    <scope>NUCLEOTIDE SEQUENCE</scope>
    <source>
        <strain evidence="4">UH-Tt-Lm1</strain>
    </source>
</reference>
<dbReference type="GO" id="GO:0008168">
    <property type="term" value="F:methyltransferase activity"/>
    <property type="evidence" value="ECO:0007669"/>
    <property type="project" value="UniProtKB-KW"/>
</dbReference>
<evidence type="ECO:0000259" key="3">
    <source>
        <dbReference type="Pfam" id="PF08241"/>
    </source>
</evidence>
<keyword evidence="1" id="KW-0808">Transferase</keyword>
<dbReference type="EMBL" id="WIUZ02000001">
    <property type="protein sequence ID" value="KAF9793325.1"/>
    <property type="molecule type" value="Genomic_DNA"/>
</dbReference>
<dbReference type="CDD" id="cd02440">
    <property type="entry name" value="AdoMet_MTases"/>
    <property type="match status" value="1"/>
</dbReference>
<dbReference type="AlphaFoldDB" id="A0A9P6HRU2"/>
<dbReference type="Proteomes" id="UP000736335">
    <property type="component" value="Unassembled WGS sequence"/>
</dbReference>
<evidence type="ECO:0000313" key="5">
    <source>
        <dbReference type="Proteomes" id="UP000736335"/>
    </source>
</evidence>
<dbReference type="InterPro" id="IPR013216">
    <property type="entry name" value="Methyltransf_11"/>
</dbReference>
<dbReference type="SUPFAM" id="SSF53335">
    <property type="entry name" value="S-adenosyl-L-methionine-dependent methyltransferases"/>
    <property type="match status" value="1"/>
</dbReference>
<organism evidence="4 5">
    <name type="scientific">Thelephora terrestris</name>
    <dbReference type="NCBI Taxonomy" id="56493"/>
    <lineage>
        <taxon>Eukaryota</taxon>
        <taxon>Fungi</taxon>
        <taxon>Dikarya</taxon>
        <taxon>Basidiomycota</taxon>
        <taxon>Agaricomycotina</taxon>
        <taxon>Agaricomycetes</taxon>
        <taxon>Thelephorales</taxon>
        <taxon>Thelephoraceae</taxon>
        <taxon>Thelephora</taxon>
    </lineage>
</organism>
<sequence>MSHHNHHHPHDHSSEHKHDYAKANAEHFDKESKNQQMIEHGTKLAQLSAPFILKYYNFDKETTEVLDFASGWGLVSKQIIPYAKSILGVDISQGMVDLYNETGQKEGFQGMRAVRADLKGEEGELDGQKFDVIICNMAYHHFEDIEKTTRILAGFLKTGGKLIVSDFRDDGEEIRKDHAHVVVHRGMGEDVMRSVFTGAGLTDVVIEDAFDYTLFGVLHIFFTVGSKA</sequence>
<dbReference type="PANTHER" id="PTHR43861">
    <property type="entry name" value="TRANS-ACONITATE 2-METHYLTRANSFERASE-RELATED"/>
    <property type="match status" value="1"/>
</dbReference>
<dbReference type="Pfam" id="PF08241">
    <property type="entry name" value="Methyltransf_11"/>
    <property type="match status" value="1"/>
</dbReference>
<reference evidence="4" key="2">
    <citation type="submission" date="2020-11" db="EMBL/GenBank/DDBJ databases">
        <authorList>
            <consortium name="DOE Joint Genome Institute"/>
            <person name="Kuo A."/>
            <person name="Miyauchi S."/>
            <person name="Kiss E."/>
            <person name="Drula E."/>
            <person name="Kohler A."/>
            <person name="Sanchez-Garcia M."/>
            <person name="Andreopoulos B."/>
            <person name="Barry K.W."/>
            <person name="Bonito G."/>
            <person name="Buee M."/>
            <person name="Carver A."/>
            <person name="Chen C."/>
            <person name="Cichocki N."/>
            <person name="Clum A."/>
            <person name="Culley D."/>
            <person name="Crous P.W."/>
            <person name="Fauchery L."/>
            <person name="Girlanda M."/>
            <person name="Hayes R."/>
            <person name="Keri Z."/>
            <person name="Labutti K."/>
            <person name="Lipzen A."/>
            <person name="Lombard V."/>
            <person name="Magnuson J."/>
            <person name="Maillard F."/>
            <person name="Morin E."/>
            <person name="Murat C."/>
            <person name="Nolan M."/>
            <person name="Ohm R."/>
            <person name="Pangilinan J."/>
            <person name="Pereira M."/>
            <person name="Perotto S."/>
            <person name="Peter M."/>
            <person name="Riley R."/>
            <person name="Sitrit Y."/>
            <person name="Stielow B."/>
            <person name="Szollosi G."/>
            <person name="Zifcakova L."/>
            <person name="Stursova M."/>
            <person name="Spatafora J.W."/>
            <person name="Tedersoo L."/>
            <person name="Vaario L.-M."/>
            <person name="Yamada A."/>
            <person name="Yan M."/>
            <person name="Wang P."/>
            <person name="Xu J."/>
            <person name="Bruns T."/>
            <person name="Baldrian P."/>
            <person name="Vilgalys R."/>
            <person name="Henrissat B."/>
            <person name="Grigoriev I.V."/>
            <person name="Hibbett D."/>
            <person name="Nagy L.G."/>
            <person name="Martin F.M."/>
        </authorList>
    </citation>
    <scope>NUCLEOTIDE SEQUENCE</scope>
    <source>
        <strain evidence="4">UH-Tt-Lm1</strain>
    </source>
</reference>
<protein>
    <submittedName>
        <fullName evidence="4">S-adenosyl-L-methionine-dependent methyltransferase</fullName>
    </submittedName>
</protein>
<evidence type="ECO:0000256" key="2">
    <source>
        <dbReference type="SAM" id="MobiDB-lite"/>
    </source>
</evidence>
<gene>
    <name evidence="4" type="ORF">BJ322DRAFT_1034053</name>
</gene>
<keyword evidence="5" id="KW-1185">Reference proteome</keyword>
<name>A0A9P6HRU2_9AGAM</name>
<proteinExistence type="predicted"/>
<evidence type="ECO:0000256" key="1">
    <source>
        <dbReference type="ARBA" id="ARBA00022679"/>
    </source>
</evidence>
<dbReference type="Gene3D" id="3.40.50.150">
    <property type="entry name" value="Vaccinia Virus protein VP39"/>
    <property type="match status" value="1"/>
</dbReference>
<dbReference type="GO" id="GO:0032259">
    <property type="term" value="P:methylation"/>
    <property type="evidence" value="ECO:0007669"/>
    <property type="project" value="UniProtKB-KW"/>
</dbReference>
<accession>A0A9P6HRU2</accession>
<comment type="caution">
    <text evidence="4">The sequence shown here is derived from an EMBL/GenBank/DDBJ whole genome shotgun (WGS) entry which is preliminary data.</text>
</comment>
<feature type="region of interest" description="Disordered" evidence="2">
    <location>
        <begin position="1"/>
        <end position="20"/>
    </location>
</feature>
<feature type="compositionally biased region" description="Basic and acidic residues" evidence="2">
    <location>
        <begin position="11"/>
        <end position="20"/>
    </location>
</feature>
<feature type="domain" description="Methyltransferase type 11" evidence="3">
    <location>
        <begin position="66"/>
        <end position="164"/>
    </location>
</feature>
<dbReference type="PANTHER" id="PTHR43861:SF3">
    <property type="entry name" value="PUTATIVE (AFU_ORTHOLOGUE AFUA_2G14390)-RELATED"/>
    <property type="match status" value="1"/>
</dbReference>
<feature type="compositionally biased region" description="Basic residues" evidence="2">
    <location>
        <begin position="1"/>
        <end position="10"/>
    </location>
</feature>